<evidence type="ECO:0000313" key="2">
    <source>
        <dbReference type="Proteomes" id="UP001469553"/>
    </source>
</evidence>
<accession>A0ABV0XJ69</accession>
<name>A0ABV0XJ69_9TELE</name>
<reference evidence="1 2" key="1">
    <citation type="submission" date="2021-06" db="EMBL/GenBank/DDBJ databases">
        <authorList>
            <person name="Palmer J.M."/>
        </authorList>
    </citation>
    <scope>NUCLEOTIDE SEQUENCE [LARGE SCALE GENOMIC DNA]</scope>
    <source>
        <strain evidence="1 2">AS_MEX2019</strain>
        <tissue evidence="1">Muscle</tissue>
    </source>
</reference>
<protein>
    <submittedName>
        <fullName evidence="1">Uncharacterized protein</fullName>
    </submittedName>
</protein>
<gene>
    <name evidence="1" type="ORF">AMECASPLE_030786</name>
</gene>
<dbReference type="Proteomes" id="UP001469553">
    <property type="component" value="Unassembled WGS sequence"/>
</dbReference>
<keyword evidence="2" id="KW-1185">Reference proteome</keyword>
<sequence>MNGKLFNSKILYPKGKLKFVFHTMTFCLSQLKIFSNSQIDPSCKLGRGVGASFQSADKHCAATSGRGAVLSYSMLHATGENWQFMKKTFNSRNSTGHINLPF</sequence>
<dbReference type="EMBL" id="JAHRIP010003725">
    <property type="protein sequence ID" value="MEQ2281477.1"/>
    <property type="molecule type" value="Genomic_DNA"/>
</dbReference>
<organism evidence="1 2">
    <name type="scientific">Ameca splendens</name>
    <dbReference type="NCBI Taxonomy" id="208324"/>
    <lineage>
        <taxon>Eukaryota</taxon>
        <taxon>Metazoa</taxon>
        <taxon>Chordata</taxon>
        <taxon>Craniata</taxon>
        <taxon>Vertebrata</taxon>
        <taxon>Euteleostomi</taxon>
        <taxon>Actinopterygii</taxon>
        <taxon>Neopterygii</taxon>
        <taxon>Teleostei</taxon>
        <taxon>Neoteleostei</taxon>
        <taxon>Acanthomorphata</taxon>
        <taxon>Ovalentaria</taxon>
        <taxon>Atherinomorphae</taxon>
        <taxon>Cyprinodontiformes</taxon>
        <taxon>Goodeidae</taxon>
        <taxon>Ameca</taxon>
    </lineage>
</organism>
<proteinExistence type="predicted"/>
<evidence type="ECO:0000313" key="1">
    <source>
        <dbReference type="EMBL" id="MEQ2281477.1"/>
    </source>
</evidence>
<comment type="caution">
    <text evidence="1">The sequence shown here is derived from an EMBL/GenBank/DDBJ whole genome shotgun (WGS) entry which is preliminary data.</text>
</comment>